<dbReference type="Gene3D" id="6.10.140.340">
    <property type="match status" value="1"/>
</dbReference>
<dbReference type="GO" id="GO:0045944">
    <property type="term" value="P:positive regulation of transcription by RNA polymerase II"/>
    <property type="evidence" value="ECO:0007669"/>
    <property type="project" value="TreeGrafter"/>
</dbReference>
<dbReference type="SMART" id="SM00667">
    <property type="entry name" value="LisH"/>
    <property type="match status" value="1"/>
</dbReference>
<dbReference type="SUPFAM" id="SSF46785">
    <property type="entry name" value="Winged helix' DNA-binding domain"/>
    <property type="match status" value="1"/>
</dbReference>
<proteinExistence type="inferred from homology"/>
<accession>A0A2U9CIG4</accession>
<keyword evidence="7" id="KW-0648">Protein biosynthesis</keyword>
<gene>
    <name evidence="7" type="ORF">SMAX5B_021905</name>
</gene>
<evidence type="ECO:0000259" key="6">
    <source>
        <dbReference type="PROSITE" id="PS51980"/>
    </source>
</evidence>
<evidence type="ECO:0000256" key="1">
    <source>
        <dbReference type="ARBA" id="ARBA00004123"/>
    </source>
</evidence>
<dbReference type="EMBL" id="CP026259">
    <property type="protein sequence ID" value="AWP16287.1"/>
    <property type="molecule type" value="Genomic_DNA"/>
</dbReference>
<feature type="region of interest" description="Disordered" evidence="5">
    <location>
        <begin position="641"/>
        <end position="720"/>
    </location>
</feature>
<protein>
    <submittedName>
        <fullName evidence="7">Putative RNA polymerase II elongation factor ELL-like</fullName>
    </submittedName>
</protein>
<keyword evidence="2" id="KW-0238">DNA-binding</keyword>
<evidence type="ECO:0000256" key="3">
    <source>
        <dbReference type="ARBA" id="ARBA00023242"/>
    </source>
</evidence>
<dbReference type="InterPro" id="IPR008116">
    <property type="entry name" value="SSDP_DNA-bd"/>
</dbReference>
<dbReference type="Pfam" id="PF07303">
    <property type="entry name" value="Occludin_ELL"/>
    <property type="match status" value="1"/>
</dbReference>
<feature type="compositionally biased region" description="Pro residues" evidence="5">
    <location>
        <begin position="753"/>
        <end position="768"/>
    </location>
</feature>
<feature type="compositionally biased region" description="Basic and acidic residues" evidence="5">
    <location>
        <begin position="791"/>
        <end position="811"/>
    </location>
</feature>
<dbReference type="AlphaFoldDB" id="A0A2U9CIG4"/>
<dbReference type="PROSITE" id="PS51980">
    <property type="entry name" value="OCEL"/>
    <property type="match status" value="1"/>
</dbReference>
<dbReference type="GO" id="GO:0006368">
    <property type="term" value="P:transcription elongation by RNA polymerase II"/>
    <property type="evidence" value="ECO:0007669"/>
    <property type="project" value="InterPro"/>
</dbReference>
<dbReference type="InterPro" id="IPR006594">
    <property type="entry name" value="LisH"/>
</dbReference>
<dbReference type="Gene3D" id="1.10.10.2670">
    <property type="entry name" value="E3 ubiquitin-protein ligase"/>
    <property type="match status" value="1"/>
</dbReference>
<sequence>MYGKGKGAVVPSDSQAREKLALYVYEYLLHVGAQKSAQTFLSEIRWEKNITLGEPPGFLHSWWCVFWDLYCAAPDRRETCEHSSEAKAFHDYSAAAAPSPVMGNMPPNDAMPGGPMPPGFFQGPPGSQQSPHAQPPPHNPSNPMMGPHGQPFMSPRYPGGPRPALRMPNQPPGGIPGSQPLLPNSLDPTRPQGHPNMGGPMRMNPPRGMAMGPQNYGGMRPPPNSMGGPMPGMNMGPGGRGPWPGPNANSIAYSSSSPGNYVGPPGGGGPPGTPIMPSPGDSTNSSENIYTMMNPIGPGGNRPNFPMGPGPDGPMGAMGAMEPHHMNGSLGSGDMDGLPKSSPNNMGGMNNPPGTPRDDGEMGGNFLNPFQSESGLSSQPTICFTGNKGRISIPCSDNRDDVRTFTFGVTNVARDNPNGSFDCVRQPCTGAAKELSCLGVIQKKMTVNATDDSYDKARQSMAQAEEETRSRGAIVIKHGGRYQGKKVTVRAPAPALASLTKPRQSPQSVLGNIKKGGGGGGVTKLKKGACASHRRSAGDVQERPLRERLTHLLALRPYKRPELILRLQRDGLSAEDKDTLYSVVTEVGQLNSRDNTFVLKQSLYKELQKDWPGYTSGDQQLLKRILVRRLFQPQPNLLTAPEAQVSPLRDTPNSSPAHRPKLSLPEEYTDPLASKKPRISHMSSKTASDKSKFKPTEQVSHKDGMDTRADDGQRNPLDPRRLFDSLSVVCWREEEVAERLESIPCAREEPESPEVPPQPNSDGPPSPLIVPDLSRHTAKRTKRKKSKHKHRDQEKDRWRGVKERRKDHGSRDPNSTVLLGCSEPSEILFDCNVPQVDSDSADYILTYTAICSHDQRQSYKQDFNKEYNEYRDLHARIDGMTRQFMELDTQLKQLHEESHKYKRVHNQILQEYRKIKKSNPNYNQDKSRCEYLHNKLAHIKKLISEYDKHQLAVDRPCPK</sequence>
<keyword evidence="3" id="KW-0539">Nucleus</keyword>
<feature type="compositionally biased region" description="Basic residues" evidence="5">
    <location>
        <begin position="776"/>
        <end position="790"/>
    </location>
</feature>
<keyword evidence="8" id="KW-1185">Reference proteome</keyword>
<dbReference type="InterPro" id="IPR019464">
    <property type="entry name" value="ELL_N"/>
</dbReference>
<dbReference type="STRING" id="52904.ENSSMAP00000028505"/>
<dbReference type="GO" id="GO:0008023">
    <property type="term" value="C:transcription elongation factor complex"/>
    <property type="evidence" value="ECO:0007669"/>
    <property type="project" value="InterPro"/>
</dbReference>
<evidence type="ECO:0000313" key="7">
    <source>
        <dbReference type="EMBL" id="AWP16287.1"/>
    </source>
</evidence>
<evidence type="ECO:0000256" key="4">
    <source>
        <dbReference type="PROSITE-ProRule" id="PRU01324"/>
    </source>
</evidence>
<dbReference type="InterPro" id="IPR042065">
    <property type="entry name" value="E3_ELL-like"/>
</dbReference>
<dbReference type="GO" id="GO:0003697">
    <property type="term" value="F:single-stranded DNA binding"/>
    <property type="evidence" value="ECO:0007669"/>
    <property type="project" value="InterPro"/>
</dbReference>
<dbReference type="Pfam" id="PF10390">
    <property type="entry name" value="ELL"/>
    <property type="match status" value="1"/>
</dbReference>
<dbReference type="InterPro" id="IPR010844">
    <property type="entry name" value="Occludin_ELL"/>
</dbReference>
<dbReference type="SUPFAM" id="SSF144292">
    <property type="entry name" value="occludin/ELL-like"/>
    <property type="match status" value="1"/>
</dbReference>
<feature type="compositionally biased region" description="Pro residues" evidence="5">
    <location>
        <begin position="267"/>
        <end position="277"/>
    </location>
</feature>
<feature type="domain" description="OCEL" evidence="6">
    <location>
        <begin position="841"/>
        <end position="951"/>
    </location>
</feature>
<feature type="region of interest" description="Disordered" evidence="5">
    <location>
        <begin position="222"/>
        <end position="287"/>
    </location>
</feature>
<dbReference type="PANTHER" id="PTHR12610:SF30">
    <property type="entry name" value="SINGLE-STRANDED DNA-BINDING PROTEIN 4"/>
    <property type="match status" value="1"/>
</dbReference>
<evidence type="ECO:0000313" key="8">
    <source>
        <dbReference type="Proteomes" id="UP000246464"/>
    </source>
</evidence>
<reference evidence="7 8" key="1">
    <citation type="submission" date="2017-12" db="EMBL/GenBank/DDBJ databases">
        <title>Integrating genomic resources of turbot (Scophthalmus maximus) in depth evaluation of genetic and physical mapping variation across individuals.</title>
        <authorList>
            <person name="Martinez P."/>
        </authorList>
    </citation>
    <scope>NUCLEOTIDE SEQUENCE [LARGE SCALE GENOMIC DNA]</scope>
</reference>
<evidence type="ECO:0000256" key="5">
    <source>
        <dbReference type="SAM" id="MobiDB-lite"/>
    </source>
</evidence>
<feature type="compositionally biased region" description="Low complexity" evidence="5">
    <location>
        <begin position="222"/>
        <end position="234"/>
    </location>
</feature>
<comment type="similarity">
    <text evidence="4">Belongs to the ELL/occludin family.</text>
</comment>
<dbReference type="InterPro" id="IPR036390">
    <property type="entry name" value="WH_DNA-bd_sf"/>
</dbReference>
<dbReference type="PANTHER" id="PTHR12610">
    <property type="entry name" value="SINGLE STRANDED DNA BINDING PROTEIN"/>
    <property type="match status" value="1"/>
</dbReference>
<organism evidence="7 8">
    <name type="scientific">Scophthalmus maximus</name>
    <name type="common">Turbot</name>
    <name type="synonym">Psetta maxima</name>
    <dbReference type="NCBI Taxonomy" id="52904"/>
    <lineage>
        <taxon>Eukaryota</taxon>
        <taxon>Metazoa</taxon>
        <taxon>Chordata</taxon>
        <taxon>Craniata</taxon>
        <taxon>Vertebrata</taxon>
        <taxon>Euteleostomi</taxon>
        <taxon>Actinopterygii</taxon>
        <taxon>Neopterygii</taxon>
        <taxon>Teleostei</taxon>
        <taxon>Neoteleostei</taxon>
        <taxon>Acanthomorphata</taxon>
        <taxon>Carangaria</taxon>
        <taxon>Pleuronectiformes</taxon>
        <taxon>Pleuronectoidei</taxon>
        <taxon>Scophthalmidae</taxon>
        <taxon>Scophthalmus</taxon>
    </lineage>
</organism>
<dbReference type="Proteomes" id="UP000246464">
    <property type="component" value="Chromosome 17"/>
</dbReference>
<feature type="compositionally biased region" description="Basic and acidic residues" evidence="5">
    <location>
        <begin position="687"/>
        <end position="720"/>
    </location>
</feature>
<feature type="compositionally biased region" description="Low complexity" evidence="5">
    <location>
        <begin position="102"/>
        <end position="132"/>
    </location>
</feature>
<feature type="region of interest" description="Disordered" evidence="5">
    <location>
        <begin position="740"/>
        <end position="817"/>
    </location>
</feature>
<name>A0A2U9CIG4_SCOMX</name>
<dbReference type="PRINTS" id="PR01743">
    <property type="entry name" value="SSDNABINDING"/>
</dbReference>
<keyword evidence="7" id="KW-0251">Elongation factor</keyword>
<feature type="region of interest" description="Disordered" evidence="5">
    <location>
        <begin position="100"/>
        <end position="198"/>
    </location>
</feature>
<feature type="compositionally biased region" description="Basic and acidic residues" evidence="5">
    <location>
        <begin position="740"/>
        <end position="750"/>
    </location>
</feature>
<dbReference type="Pfam" id="PF04503">
    <property type="entry name" value="SSDP"/>
    <property type="match status" value="1"/>
</dbReference>
<evidence type="ECO:0000256" key="2">
    <source>
        <dbReference type="ARBA" id="ARBA00023125"/>
    </source>
</evidence>
<comment type="subcellular location">
    <subcellularLocation>
        <location evidence="1">Nucleus</location>
    </subcellularLocation>
</comment>
<feature type="compositionally biased region" description="Low complexity" evidence="5">
    <location>
        <begin position="254"/>
        <end position="263"/>
    </location>
</feature>
<dbReference type="PROSITE" id="PS50896">
    <property type="entry name" value="LISH"/>
    <property type="match status" value="1"/>
</dbReference>
<dbReference type="GO" id="GO:0003746">
    <property type="term" value="F:translation elongation factor activity"/>
    <property type="evidence" value="ECO:0007669"/>
    <property type="project" value="UniProtKB-KW"/>
</dbReference>